<organism evidence="1 2">
    <name type="scientific">Bradyrhizobium lablabi</name>
    <dbReference type="NCBI Taxonomy" id="722472"/>
    <lineage>
        <taxon>Bacteria</taxon>
        <taxon>Pseudomonadati</taxon>
        <taxon>Pseudomonadota</taxon>
        <taxon>Alphaproteobacteria</taxon>
        <taxon>Hyphomicrobiales</taxon>
        <taxon>Nitrobacteraceae</taxon>
        <taxon>Bradyrhizobium</taxon>
    </lineage>
</organism>
<reference evidence="1 2" key="1">
    <citation type="submission" date="2016-10" db="EMBL/GenBank/DDBJ databases">
        <authorList>
            <person name="de Groot N.N."/>
        </authorList>
    </citation>
    <scope>NUCLEOTIDE SEQUENCE [LARGE SCALE GENOMIC DNA]</scope>
    <source>
        <strain evidence="1 2">GAS522</strain>
    </source>
</reference>
<accession>A0A1M7M186</accession>
<name>A0A1M7M186_9BRAD</name>
<dbReference type="Proteomes" id="UP000183208">
    <property type="component" value="Unassembled WGS sequence"/>
</dbReference>
<proteinExistence type="predicted"/>
<dbReference type="EMBL" id="FNTI01000001">
    <property type="protein sequence ID" value="SEC29554.1"/>
    <property type="molecule type" value="Genomic_DNA"/>
</dbReference>
<protein>
    <submittedName>
        <fullName evidence="1">Uncharacterized protein</fullName>
    </submittedName>
</protein>
<dbReference type="RefSeq" id="WP_283806891.1">
    <property type="nucleotide sequence ID" value="NZ_FNTI01000001.1"/>
</dbReference>
<evidence type="ECO:0000313" key="2">
    <source>
        <dbReference type="Proteomes" id="UP000183208"/>
    </source>
</evidence>
<gene>
    <name evidence="1" type="ORF">SAMN05444171_1080</name>
</gene>
<evidence type="ECO:0000313" key="1">
    <source>
        <dbReference type="EMBL" id="SEC29554.1"/>
    </source>
</evidence>
<dbReference type="AlphaFoldDB" id="A0A1M7M186"/>
<sequence>MLSIDQFLRFISVPAVMAAFLIASQVSGAGIFHSSPMHFASE</sequence>